<dbReference type="InterPro" id="IPR009057">
    <property type="entry name" value="Homeodomain-like_sf"/>
</dbReference>
<feature type="region of interest" description="Disordered" evidence="6">
    <location>
        <begin position="195"/>
        <end position="238"/>
    </location>
</feature>
<evidence type="ECO:0000259" key="7">
    <source>
        <dbReference type="PROSITE" id="PS50977"/>
    </source>
</evidence>
<dbReference type="SUPFAM" id="SSF48498">
    <property type="entry name" value="Tetracyclin repressor-like, C-terminal domain"/>
    <property type="match status" value="1"/>
</dbReference>
<protein>
    <submittedName>
        <fullName evidence="8">TetR family transcriptional regulator C-terminal domain-containing protein</fullName>
    </submittedName>
</protein>
<gene>
    <name evidence="8" type="ORF">GCM10023322_10100</name>
</gene>
<evidence type="ECO:0000313" key="8">
    <source>
        <dbReference type="EMBL" id="GAA5179610.1"/>
    </source>
</evidence>
<keyword evidence="9" id="KW-1185">Reference proteome</keyword>
<proteinExistence type="predicted"/>
<feature type="domain" description="HTH tetR-type" evidence="7">
    <location>
        <begin position="8"/>
        <end position="68"/>
    </location>
</feature>
<keyword evidence="4" id="KW-0804">Transcription</keyword>
<evidence type="ECO:0000256" key="2">
    <source>
        <dbReference type="ARBA" id="ARBA00023015"/>
    </source>
</evidence>
<dbReference type="Gene3D" id="1.10.357.10">
    <property type="entry name" value="Tetracycline Repressor, domain 2"/>
    <property type="match status" value="1"/>
</dbReference>
<dbReference type="RefSeq" id="WP_345626514.1">
    <property type="nucleotide sequence ID" value="NZ_BAABJQ010000002.1"/>
</dbReference>
<keyword evidence="1" id="KW-0678">Repressor</keyword>
<organism evidence="8 9">
    <name type="scientific">Rugosimonospora acidiphila</name>
    <dbReference type="NCBI Taxonomy" id="556531"/>
    <lineage>
        <taxon>Bacteria</taxon>
        <taxon>Bacillati</taxon>
        <taxon>Actinomycetota</taxon>
        <taxon>Actinomycetes</taxon>
        <taxon>Micromonosporales</taxon>
        <taxon>Micromonosporaceae</taxon>
        <taxon>Rugosimonospora</taxon>
    </lineage>
</organism>
<evidence type="ECO:0000256" key="4">
    <source>
        <dbReference type="ARBA" id="ARBA00023163"/>
    </source>
</evidence>
<evidence type="ECO:0000256" key="1">
    <source>
        <dbReference type="ARBA" id="ARBA00022491"/>
    </source>
</evidence>
<dbReference type="EMBL" id="BAABJQ010000002">
    <property type="protein sequence ID" value="GAA5179610.1"/>
    <property type="molecule type" value="Genomic_DNA"/>
</dbReference>
<evidence type="ECO:0000313" key="9">
    <source>
        <dbReference type="Proteomes" id="UP001501570"/>
    </source>
</evidence>
<dbReference type="PROSITE" id="PS50977">
    <property type="entry name" value="HTH_TETR_2"/>
    <property type="match status" value="1"/>
</dbReference>
<dbReference type="InterPro" id="IPR039538">
    <property type="entry name" value="BetI_C"/>
</dbReference>
<dbReference type="Pfam" id="PF13977">
    <property type="entry name" value="TetR_C_6"/>
    <property type="match status" value="1"/>
</dbReference>
<evidence type="ECO:0000256" key="3">
    <source>
        <dbReference type="ARBA" id="ARBA00023125"/>
    </source>
</evidence>
<accession>A0ABP9RKK5</accession>
<sequence>MPKVVDHEVRRRELAEALWRVTVRDGVADVSIRSVAAEAGWSSGALRHYFSTRAELLAFACQQVIDEVTSRVSTMRRTGSARQAVSDTLLQTMPADTTRHTEASIAFAFLALGLSDPELARVQRLHFSSMYELCLQLLRHLDAENALTQGHVTLENLAHRLHALVDGLSVHVLAGHLTAGDMIAQLNAYLDELTAEPESGSPATSGSNQGTRLGNSRGQGMGSQGHLRSAPGSRHRRR</sequence>
<dbReference type="InterPro" id="IPR001647">
    <property type="entry name" value="HTH_TetR"/>
</dbReference>
<feature type="compositionally biased region" description="Polar residues" evidence="6">
    <location>
        <begin position="201"/>
        <end position="216"/>
    </location>
</feature>
<evidence type="ECO:0000256" key="5">
    <source>
        <dbReference type="PROSITE-ProRule" id="PRU00335"/>
    </source>
</evidence>
<keyword evidence="2" id="KW-0805">Transcription regulation</keyword>
<name>A0ABP9RKK5_9ACTN</name>
<comment type="caution">
    <text evidence="8">The sequence shown here is derived from an EMBL/GenBank/DDBJ whole genome shotgun (WGS) entry which is preliminary data.</text>
</comment>
<dbReference type="Pfam" id="PF00440">
    <property type="entry name" value="TetR_N"/>
    <property type="match status" value="1"/>
</dbReference>
<keyword evidence="3 5" id="KW-0238">DNA-binding</keyword>
<dbReference type="Proteomes" id="UP001501570">
    <property type="component" value="Unassembled WGS sequence"/>
</dbReference>
<evidence type="ECO:0000256" key="6">
    <source>
        <dbReference type="SAM" id="MobiDB-lite"/>
    </source>
</evidence>
<dbReference type="SUPFAM" id="SSF46689">
    <property type="entry name" value="Homeodomain-like"/>
    <property type="match status" value="1"/>
</dbReference>
<reference evidence="9" key="1">
    <citation type="journal article" date="2019" name="Int. J. Syst. Evol. Microbiol.">
        <title>The Global Catalogue of Microorganisms (GCM) 10K type strain sequencing project: providing services to taxonomists for standard genome sequencing and annotation.</title>
        <authorList>
            <consortium name="The Broad Institute Genomics Platform"/>
            <consortium name="The Broad Institute Genome Sequencing Center for Infectious Disease"/>
            <person name="Wu L."/>
            <person name="Ma J."/>
        </authorList>
    </citation>
    <scope>NUCLEOTIDE SEQUENCE [LARGE SCALE GENOMIC DNA]</scope>
    <source>
        <strain evidence="9">JCM 18304</strain>
    </source>
</reference>
<dbReference type="InterPro" id="IPR036271">
    <property type="entry name" value="Tet_transcr_reg_TetR-rel_C_sf"/>
</dbReference>
<feature type="DNA-binding region" description="H-T-H motif" evidence="5">
    <location>
        <begin position="31"/>
        <end position="50"/>
    </location>
</feature>